<keyword evidence="4" id="KW-0808">Transferase</keyword>
<dbReference type="Gene3D" id="3.10.20.340">
    <property type="entry name" value="ArgJ beta chain, C-terminal domain"/>
    <property type="match status" value="1"/>
</dbReference>
<feature type="non-terminal residue" evidence="8">
    <location>
        <position position="1"/>
    </location>
</feature>
<evidence type="ECO:0000256" key="7">
    <source>
        <dbReference type="ARBA" id="ARBA00023315"/>
    </source>
</evidence>
<dbReference type="InterPro" id="IPR042195">
    <property type="entry name" value="ArgJ_beta_C"/>
</dbReference>
<organism evidence="8">
    <name type="scientific">marine metagenome</name>
    <dbReference type="NCBI Taxonomy" id="408172"/>
    <lineage>
        <taxon>unclassified sequences</taxon>
        <taxon>metagenomes</taxon>
        <taxon>ecological metagenomes</taxon>
    </lineage>
</organism>
<name>A0A382RBH8_9ZZZZ</name>
<keyword evidence="3" id="KW-0028">Amino-acid biosynthesis</keyword>
<dbReference type="GO" id="GO:0006592">
    <property type="term" value="P:ornithine biosynthetic process"/>
    <property type="evidence" value="ECO:0007669"/>
    <property type="project" value="TreeGrafter"/>
</dbReference>
<dbReference type="Pfam" id="PF01960">
    <property type="entry name" value="ArgJ"/>
    <property type="match status" value="1"/>
</dbReference>
<sequence>VTLDQNRVLSGRAQAIVVNSGIANACVGDQGMKDAIDMAEAAAISLDLEPDLVLPASTGLIGVELPMALIRNGVKNIAMTYEGGHDLARAILTTDKRPKEVAVSFQVEDKTFVLGGIAKGSGMIHPNMATMLGFLATDAGVDSGFLQDSLTYAVNRSFNMITVDGDTSTNDTVIILANGAAGGEQISNGTAGSESFREALLQVCVYLAKEIARDGEGATKLIQVDVEGAKSENDARIAAKAVASSTLVKSAVHGGDPNWGRIIAALGYSGAELDENLIDLYINEVKIMEDGKPIPFFKESVEVAMSGESVAIRLDLKLESGAA</sequence>
<gene>
    <name evidence="8" type="ORF">METZ01_LOCUS347202</name>
</gene>
<evidence type="ECO:0000256" key="5">
    <source>
        <dbReference type="ARBA" id="ARBA00022813"/>
    </source>
</evidence>
<dbReference type="NCBIfam" id="NF003802">
    <property type="entry name" value="PRK05388.1"/>
    <property type="match status" value="1"/>
</dbReference>
<proteinExistence type="inferred from homology"/>
<keyword evidence="7" id="KW-0012">Acyltransferase</keyword>
<dbReference type="InterPro" id="IPR002813">
    <property type="entry name" value="Arg_biosynth_ArgJ"/>
</dbReference>
<feature type="non-terminal residue" evidence="8">
    <location>
        <position position="323"/>
    </location>
</feature>
<evidence type="ECO:0000256" key="1">
    <source>
        <dbReference type="ARBA" id="ARBA00006774"/>
    </source>
</evidence>
<evidence type="ECO:0000256" key="3">
    <source>
        <dbReference type="ARBA" id="ARBA00022605"/>
    </source>
</evidence>
<dbReference type="GO" id="GO:0004042">
    <property type="term" value="F:L-glutamate N-acetyltransferase activity"/>
    <property type="evidence" value="ECO:0007669"/>
    <property type="project" value="TreeGrafter"/>
</dbReference>
<dbReference type="PANTHER" id="PTHR23100">
    <property type="entry name" value="ARGININE BIOSYNTHESIS BIFUNCTIONAL PROTEIN ARGJ"/>
    <property type="match status" value="1"/>
</dbReference>
<dbReference type="FunFam" id="3.30.2330.10:FF:000001">
    <property type="entry name" value="Arginine biosynthesis bifunctional protein ArgJ, mitochondrial"/>
    <property type="match status" value="1"/>
</dbReference>
<dbReference type="InterPro" id="IPR016117">
    <property type="entry name" value="ArgJ-like_dom_sf"/>
</dbReference>
<accession>A0A382RBH8</accession>
<keyword evidence="5" id="KW-0068">Autocatalytic cleavage</keyword>
<dbReference type="EMBL" id="UINC01120087">
    <property type="protein sequence ID" value="SVC94348.1"/>
    <property type="molecule type" value="Genomic_DNA"/>
</dbReference>
<dbReference type="NCBIfam" id="TIGR00120">
    <property type="entry name" value="ArgJ"/>
    <property type="match status" value="1"/>
</dbReference>
<dbReference type="PANTHER" id="PTHR23100:SF0">
    <property type="entry name" value="ARGININE BIOSYNTHESIS BIFUNCTIONAL PROTEIN ARGJ, MITOCHONDRIAL"/>
    <property type="match status" value="1"/>
</dbReference>
<evidence type="ECO:0000256" key="2">
    <source>
        <dbReference type="ARBA" id="ARBA00022571"/>
    </source>
</evidence>
<dbReference type="Gene3D" id="3.60.70.12">
    <property type="entry name" value="L-amino peptidase D-ALA esterase/amidase"/>
    <property type="match status" value="1"/>
</dbReference>
<protein>
    <submittedName>
        <fullName evidence="8">Uncharacterized protein</fullName>
    </submittedName>
</protein>
<reference evidence="8" key="1">
    <citation type="submission" date="2018-05" db="EMBL/GenBank/DDBJ databases">
        <authorList>
            <person name="Lanie J.A."/>
            <person name="Ng W.-L."/>
            <person name="Kazmierczak K.M."/>
            <person name="Andrzejewski T.M."/>
            <person name="Davidsen T.M."/>
            <person name="Wayne K.J."/>
            <person name="Tettelin H."/>
            <person name="Glass J.I."/>
            <person name="Rusch D."/>
            <person name="Podicherti R."/>
            <person name="Tsui H.-C.T."/>
            <person name="Winkler M.E."/>
        </authorList>
    </citation>
    <scope>NUCLEOTIDE SEQUENCE</scope>
</reference>
<evidence type="ECO:0000256" key="4">
    <source>
        <dbReference type="ARBA" id="ARBA00022679"/>
    </source>
</evidence>
<dbReference type="CDD" id="cd02152">
    <property type="entry name" value="OAT"/>
    <property type="match status" value="1"/>
</dbReference>
<keyword evidence="6" id="KW-0511">Multifunctional enzyme</keyword>
<keyword evidence="2" id="KW-0055">Arginine biosynthesis</keyword>
<dbReference type="GO" id="GO:0004358">
    <property type="term" value="F:L-glutamate N-acetyltransferase activity, acting on acetyl-L-ornithine as donor"/>
    <property type="evidence" value="ECO:0007669"/>
    <property type="project" value="InterPro"/>
</dbReference>
<comment type="similarity">
    <text evidence="1">Belongs to the ArgJ family.</text>
</comment>
<dbReference type="GO" id="GO:0006526">
    <property type="term" value="P:L-arginine biosynthetic process"/>
    <property type="evidence" value="ECO:0007669"/>
    <property type="project" value="UniProtKB-KW"/>
</dbReference>
<evidence type="ECO:0000256" key="6">
    <source>
        <dbReference type="ARBA" id="ARBA00023268"/>
    </source>
</evidence>
<evidence type="ECO:0000313" key="8">
    <source>
        <dbReference type="EMBL" id="SVC94348.1"/>
    </source>
</evidence>
<dbReference type="HAMAP" id="MF_01106">
    <property type="entry name" value="ArgJ"/>
    <property type="match status" value="1"/>
</dbReference>
<dbReference type="AlphaFoldDB" id="A0A382RBH8"/>
<dbReference type="SUPFAM" id="SSF56266">
    <property type="entry name" value="DmpA/ArgJ-like"/>
    <property type="match status" value="1"/>
</dbReference>